<keyword evidence="5" id="KW-0560">Oxidoreductase</keyword>
<dbReference type="InterPro" id="IPR016039">
    <property type="entry name" value="Thiolase-like"/>
</dbReference>
<keyword evidence="3" id="KW-0378">Hydrolase</keyword>
<evidence type="ECO:0000313" key="10">
    <source>
        <dbReference type="Proteomes" id="UP000239814"/>
    </source>
</evidence>
<dbReference type="SUPFAM" id="SSF54637">
    <property type="entry name" value="Thioesterase/thiol ester dehydrase-isomerase"/>
    <property type="match status" value="1"/>
</dbReference>
<dbReference type="GO" id="GO:0006633">
    <property type="term" value="P:fatty acid biosynthetic process"/>
    <property type="evidence" value="ECO:0007669"/>
    <property type="project" value="InterPro"/>
</dbReference>
<dbReference type="GO" id="GO:0004312">
    <property type="term" value="F:fatty acid synthase activity"/>
    <property type="evidence" value="ECO:0007669"/>
    <property type="project" value="InterPro"/>
</dbReference>
<dbReference type="PANTHER" id="PTHR10982:SF21">
    <property type="entry name" value="FATTY ACID SYNTHASE SUBUNIT BETA"/>
    <property type="match status" value="1"/>
</dbReference>
<feature type="region of interest" description="Disordered" evidence="7">
    <location>
        <begin position="1"/>
        <end position="20"/>
    </location>
</feature>
<dbReference type="Gene3D" id="3.40.50.720">
    <property type="entry name" value="NAD(P)-binding Rossmann-like Domain"/>
    <property type="match status" value="1"/>
</dbReference>
<evidence type="ECO:0000313" key="9">
    <source>
        <dbReference type="EMBL" id="AVM02108.1"/>
    </source>
</evidence>
<dbReference type="Gene3D" id="1.20.930.70">
    <property type="match status" value="1"/>
</dbReference>
<dbReference type="GO" id="GO:0016787">
    <property type="term" value="F:hydrolase activity"/>
    <property type="evidence" value="ECO:0007669"/>
    <property type="project" value="UniProtKB-KW"/>
</dbReference>
<keyword evidence="10" id="KW-1185">Reference proteome</keyword>
<name>A0A2S0KK94_9ACTN</name>
<proteinExistence type="inferred from homology"/>
<keyword evidence="2" id="KW-0808">Transferase</keyword>
<dbReference type="Pfam" id="PF00698">
    <property type="entry name" value="Acyl_transf_1"/>
    <property type="match status" value="1"/>
</dbReference>
<dbReference type="Pfam" id="PF08354">
    <property type="entry name" value="Fas1-AflB-like_hel"/>
    <property type="match status" value="1"/>
</dbReference>
<evidence type="ECO:0000256" key="2">
    <source>
        <dbReference type="ARBA" id="ARBA00022679"/>
    </source>
</evidence>
<sequence>MTLDQFRSRSRTDRPAAPEPSLLDRLAQGEAYAVSFGGQGGPWLPTFAEVVIDADLEAHMTQVVDGAREILAPVAEELARAGARKFDPITWMLALDEDRAVPTDGELADATLSLPGILLAQLATIASAGKQGLDTAAVPPVAVVGHSQGVLATEALARSDQDRDADDAQLLALARLIGAAAALTARRRGLAGTAEASPMLSVSQVAPQDVEVLLAQYVGELPADQRVGAPAVAVHNSRRAVVLSGAPRHLRAFQLLCEEKAAASADERKRKLTGGSPFAPVFENVMTTVPFHHPDMAPALTLVAEWAQRCGIDPALAHRFADAILVGHVDWVSEIAELVASGARWLLDFGPADVATRLSSSLVRGQGVGAVPVATRGGQRNLFVPGNVPEVSAPWALYAPRLAELPDGRTVVDTPFTRLTGRSPMMLAGMTPTTVDPAIVAAAANAGHWAELAGGGQVTEAIFAENVDRLTELLEPGREVQFNSLFLDPYLWKLQLGGKRLVQKARAAGAPIDGVIVTAGIPELDEAVELVHELNDAQLHYVSFKPGTVEQIRAVVRIANEVPEFPIIVQVEGGRAGGHHSWEDLDDLLLATYGELRDRPNVVICVGGGIGTPERAASYLTGEWSARHGYPLMPLDGILIGTAAMATLEATTAPEVKQMLVDTAGCEDWIGAGHSEAGMASGRSQLGADIHEIDNTASRCGRLLDEVAGDADAVAERRDEIIAAMAGTAKPYFGDVETMTYGQWLRRYAELAVGPAGPDPLPWADVTWEQRFVDMLHRAEARCTDQDSGAFVSLFDGEIPDPHAAIAELADACPEIDADVLHPADVAFFLELCRTPGKPVNFVPVIDKDVRRWWRSDSLWQAHDARYRADEVCIIPGPVAVAGITRADEPVGELLDRFEAYTADILRSGGEHSWPADARRRTGEVTSAGPLTVLLESVDVSWAGRIVTNPIRLLGDLGAWDLYDGHAADHAPTGARVVLLSDAGVFPASFELTVPVSGTVVRIPMSVDESCLDGGVPRVGVEEAAGAMRELLAVAAGGTLSELNADAPADGASGGVRVTVPWLADSVADHSGATGATLPRNFAPTTPAAPLGFAVPDTLVVACWPAVFSVLGAATTDEGLPVVEGLLDLVHLDHAIELTGQIPADDTELIVTARLGEVYDSAVGRVVEVGVDIVRADASAGPSAVATLTERFAIRGRLGAAELADPVRAGGAAADERTATRKHVRTVKLTAPEDMTGFAVVSGDRNPIHTDVLAARLAGLGDPIVHGMWLSAAAQQVVTAADLDEPVPSPRALLGWTARFLGMVRLGDELTVRVDRVGMDAGRDVIEVTAKVGDDLVMAATGLQAAPRTVYAFPGQGIQSKGMGLDARSRSKAAREVWDRADAHTRKALGFSILAVVRDNPTTLVANGAGSGASGPNSNGAGSGASGPNVTRETYHHPDGVLFLTQFTQVAMATLGVAQVAELREAGGFVEGAITCGHSVGEYNALAACAGVLPLEAVLEVVFQRGSAMHHLVPRDEHGRSDYRMAAIRPSQFGLADADVVGFIAEVAEEAGEYLEVVNLNLLGSQYAIAGTVRGLERLESEIVRRVAEFGGKRAFILVPGIDVPFHSTVLRAGVPEFRGKLEELLPADIDPDILVGRYIPNLVPRLFSLERAFVQEIADLVPSEPLDAVLADWDSWAARPAELARVVLIELLAWQFASPVRWIETQDLLFSSPESGGLGTQRFVEVGVKTAPTLTGLARNTLKLPEYASATAELVNAEADAALLTGQDAGAEPEPESPTGAPEPEAGAPASAAAAGPAAPAPSAAASGPRPDDIAFGPSDAVRAVISLWTKMRPDQIGAVDTIEALCDGVSSRRNQLLLDIGGELGLGAIDGAAEADMTALSATVDSLARGYKPLGEVLGDAVADQFRKVAGPLGKRQSYVTDRVTGAWQLGSGWALHTLVALALGTREGASVRGGDLGDLLDGPVANTDALDAVIDRAVRSAGAARGIAVELPVAASGGGATVDAAALGEFADQLTGPDGVLAATAQTMLAKLGLVDTASAPEADPDAGLLADRVSAELGSEWQRAVAPAFDAERAVLIDDRWASAREDLALLWLREDPFDGAQGATDGAQGATDGAQGATDGAQGATDGAEGATDGAQGATDGAQGATDEAQAAAARFTGAGETVAAHAAWWQNKAAVEGREAHARAYEAIAAAAVDDTVGEFVGDVAVVTGASKGSIAAAVVGKLLAGGATVVATTSRLNSERLAFYKDLYREHARTGAALWVVPANMASYTDVDGLIDWLGTEQTENLGASTAVVKPVMRPTLLFPFAAPRVAGDLTDAGARAELEMKVLLWSVERLIGGLSAIGADHDLAARLHVVLPGSPNRGMFGGDGAYGESKAALDAVVTRWKAESWGSRTSLAHALIGWVRGTGLMGANDVMVDAVESVGVRTWSTEEMAGKLISLCSAEQRETARTAPLLADFTAGLDAASIDLKALAEQAQQAADTADETTEDAEGTLVAALPAPARAPIGPRIDWPELDARPEDLVVIVGAGEVGPYGSARTRFEMEVDEKLSAAGVLELAWTTGLIQWDTAPKPGWYDVETGDPVDEADIAERYHDAVLERCGIRRYADEGAMVENSAPLLESVFLDQDLSFSVPTEAQARAFVSADPERTRVTPNEEAGDWTVTRLAGTEIRVPRRFALSRTVGGQIPTGFDPVRWGVSPDMAESVDRVALWNLVATVDAFVTAGFSPAELMRWVHPGLVANTQGTGMGGMTSMRSLYVDTLLGEAKANDILQEALPNVVAAHVVQSYIGSYGAMIHPVAACATAAVSVEEGVDKIRLGKALFAVAGGFDDLGIEGIVGFGDMSATADSATMAAKGIDERRFSRANDRRRGGFVESAGGGTVLLARGDVAAQMGLPVLGVVAWAQSFGDGVHTSIPAPGLGALGAARGAEDSPLANSLAALGVSADDVAVVSKHDTSTRANDPNESELHERLADAIGRGDGAPLFVVSQKSLTGHAKGGAAAFQLIGLCQVLRDGVIPPNRSLDCVDEKMAEYPHLVWAREPLHMGERFPLKAGVLTSLGFGHVSGLIAVVHPEAFVATLDAQQREDYRERATRRLRDGQQRLLAAMCGGEAAYKRPPNRRFDEAVDEHDAEAALLLDPRVRLDAEGAYQ</sequence>
<dbReference type="PROSITE" id="PS52004">
    <property type="entry name" value="KS3_2"/>
    <property type="match status" value="1"/>
</dbReference>
<accession>A0A2S0KK94</accession>
<evidence type="ECO:0000256" key="6">
    <source>
        <dbReference type="SAM" id="Coils"/>
    </source>
</evidence>
<feature type="coiled-coil region" evidence="6">
    <location>
        <begin position="2469"/>
        <end position="2496"/>
    </location>
</feature>
<dbReference type="InterPro" id="IPR013565">
    <property type="entry name" value="Fas1/AflB-like_central"/>
</dbReference>
<dbReference type="InterPro" id="IPR001227">
    <property type="entry name" value="Ac_transferase_dom_sf"/>
</dbReference>
<dbReference type="InterPro" id="IPR036291">
    <property type="entry name" value="NAD(P)-bd_dom_sf"/>
</dbReference>
<gene>
    <name evidence="9" type="ORF">C6V83_08095</name>
</gene>
<dbReference type="InterPro" id="IPR002539">
    <property type="entry name" value="MaoC-like_dom"/>
</dbReference>
<dbReference type="InterPro" id="IPR050830">
    <property type="entry name" value="Fungal_FAS"/>
</dbReference>
<dbReference type="PRINTS" id="PR01483">
    <property type="entry name" value="FASYNTHASE"/>
</dbReference>
<dbReference type="Pfam" id="PF00109">
    <property type="entry name" value="ketoacyl-synt"/>
    <property type="match status" value="1"/>
</dbReference>
<evidence type="ECO:0000256" key="7">
    <source>
        <dbReference type="SAM" id="MobiDB-lite"/>
    </source>
</evidence>
<dbReference type="Pfam" id="PF02801">
    <property type="entry name" value="Ketoacyl-synt_C"/>
    <property type="match status" value="1"/>
</dbReference>
<dbReference type="SUPFAM" id="SSF53901">
    <property type="entry name" value="Thiolase-like"/>
    <property type="match status" value="2"/>
</dbReference>
<dbReference type="CDD" id="cd08950">
    <property type="entry name" value="KR_fFAS_SDR_c_like"/>
    <property type="match status" value="1"/>
</dbReference>
<dbReference type="EMBL" id="CP027433">
    <property type="protein sequence ID" value="AVM02108.1"/>
    <property type="molecule type" value="Genomic_DNA"/>
</dbReference>
<comment type="similarity">
    <text evidence="1">Belongs to the enoyl-CoA hydratase/isomerase family.</text>
</comment>
<dbReference type="Proteomes" id="UP000239814">
    <property type="component" value="Chromosome"/>
</dbReference>
<dbReference type="InterPro" id="IPR013785">
    <property type="entry name" value="Aldolase_TIM"/>
</dbReference>
<keyword evidence="6" id="KW-0175">Coiled coil</keyword>
<feature type="region of interest" description="Disordered" evidence="7">
    <location>
        <begin position="1769"/>
        <end position="1815"/>
    </location>
</feature>
<dbReference type="InterPro" id="IPR003965">
    <property type="entry name" value="Fatty_acid_synthase"/>
</dbReference>
<dbReference type="InterPro" id="IPR014030">
    <property type="entry name" value="Ketoacyl_synth_N"/>
</dbReference>
<keyword evidence="4" id="KW-0521">NADP</keyword>
<dbReference type="GO" id="GO:0005835">
    <property type="term" value="C:fatty acid synthase complex"/>
    <property type="evidence" value="ECO:0007669"/>
    <property type="project" value="InterPro"/>
</dbReference>
<dbReference type="KEGG" id="git:C6V83_08095"/>
<dbReference type="Pfam" id="PF18094">
    <property type="entry name" value="DNA_pol_B_N"/>
    <property type="match status" value="1"/>
</dbReference>
<dbReference type="InterPro" id="IPR055118">
    <property type="entry name" value="FAS-like_AT_central"/>
</dbReference>
<organism evidence="9 10">
    <name type="scientific">Gordonia iterans</name>
    <dbReference type="NCBI Taxonomy" id="1004901"/>
    <lineage>
        <taxon>Bacteria</taxon>
        <taxon>Bacillati</taxon>
        <taxon>Actinomycetota</taxon>
        <taxon>Actinomycetes</taxon>
        <taxon>Mycobacteriales</taxon>
        <taxon>Gordoniaceae</taxon>
        <taxon>Gordonia</taxon>
    </lineage>
</organism>
<protein>
    <submittedName>
        <fullName evidence="9">3-oxoacyl-ACP synthase</fullName>
    </submittedName>
</protein>
<evidence type="ECO:0000256" key="1">
    <source>
        <dbReference type="ARBA" id="ARBA00005254"/>
    </source>
</evidence>
<reference evidence="9 10" key="1">
    <citation type="submission" date="2018-03" db="EMBL/GenBank/DDBJ databases">
        <title>Characteristics and genome of n-alkane degrading marine bacteria Gordonia iterans isolated from crude oil contaminated in Tae-an, South Korea.</title>
        <authorList>
            <person name="Lee S.-S."/>
            <person name="Kim H."/>
        </authorList>
    </citation>
    <scope>NUCLEOTIDE SEQUENCE [LARGE SCALE GENOMIC DNA]</scope>
    <source>
        <strain evidence="9 10">Co17</strain>
    </source>
</reference>
<dbReference type="CDD" id="cd00828">
    <property type="entry name" value="elong_cond_enzymes"/>
    <property type="match status" value="1"/>
</dbReference>
<dbReference type="SUPFAM" id="SSF51412">
    <property type="entry name" value="Inosine monophosphate dehydrogenase (IMPDH)"/>
    <property type="match status" value="1"/>
</dbReference>
<dbReference type="Gene3D" id="3.40.366.10">
    <property type="entry name" value="Malonyl-Coenzyme A Acyl Carrier Protein, domain 2"/>
    <property type="match status" value="3"/>
</dbReference>
<feature type="region of interest" description="Disordered" evidence="7">
    <location>
        <begin position="1407"/>
        <end position="1432"/>
    </location>
</feature>
<feature type="region of interest" description="Disordered" evidence="7">
    <location>
        <begin position="2105"/>
        <end position="2157"/>
    </location>
</feature>
<dbReference type="OrthoDB" id="4746285at2"/>
<dbReference type="SUPFAM" id="SSF51735">
    <property type="entry name" value="NAD(P)-binding Rossmann-fold domains"/>
    <property type="match status" value="1"/>
</dbReference>
<feature type="domain" description="Ketosynthase family 3 (KS3)" evidence="8">
    <location>
        <begin position="2623"/>
        <end position="3078"/>
    </location>
</feature>
<dbReference type="InterPro" id="IPR014043">
    <property type="entry name" value="Acyl_transferase_dom"/>
</dbReference>
<dbReference type="SMART" id="SM00827">
    <property type="entry name" value="PKS_AT"/>
    <property type="match status" value="1"/>
</dbReference>
<evidence type="ECO:0000256" key="3">
    <source>
        <dbReference type="ARBA" id="ARBA00022801"/>
    </source>
</evidence>
<dbReference type="SUPFAM" id="SSF52151">
    <property type="entry name" value="FabD/lysophospholipase-like"/>
    <property type="match status" value="2"/>
</dbReference>
<dbReference type="Pfam" id="PF22690">
    <property type="entry name" value="FAS_AT_central"/>
    <property type="match status" value="1"/>
</dbReference>
<dbReference type="Gene3D" id="3.40.47.10">
    <property type="match status" value="1"/>
</dbReference>
<dbReference type="InterPro" id="IPR016035">
    <property type="entry name" value="Acyl_Trfase/lysoPLipase"/>
</dbReference>
<feature type="compositionally biased region" description="Low complexity" evidence="7">
    <location>
        <begin position="1770"/>
        <end position="1810"/>
    </location>
</feature>
<evidence type="ECO:0000259" key="8">
    <source>
        <dbReference type="PROSITE" id="PS52004"/>
    </source>
</evidence>
<evidence type="ECO:0000256" key="5">
    <source>
        <dbReference type="ARBA" id="ARBA00023002"/>
    </source>
</evidence>
<dbReference type="InterPro" id="IPR029069">
    <property type="entry name" value="HotDog_dom_sf"/>
</dbReference>
<dbReference type="Pfam" id="PF01575">
    <property type="entry name" value="MaoC_dehydratas"/>
    <property type="match status" value="1"/>
</dbReference>
<dbReference type="InterPro" id="IPR020841">
    <property type="entry name" value="PKS_Beta-ketoAc_synthase_dom"/>
</dbReference>
<dbReference type="InterPro" id="IPR014031">
    <property type="entry name" value="Ketoacyl_synth_C"/>
</dbReference>
<dbReference type="RefSeq" id="WP_105943811.1">
    <property type="nucleotide sequence ID" value="NZ_CP027433.1"/>
</dbReference>
<dbReference type="InterPro" id="IPR047224">
    <property type="entry name" value="FAS_alpha_su_C"/>
</dbReference>
<dbReference type="GO" id="GO:0004318">
    <property type="term" value="F:enoyl-[acyl-carrier-protein] reductase (NADH) activity"/>
    <property type="evidence" value="ECO:0007669"/>
    <property type="project" value="InterPro"/>
</dbReference>
<feature type="compositionally biased region" description="Basic and acidic residues" evidence="7">
    <location>
        <begin position="1"/>
        <end position="16"/>
    </location>
</feature>
<dbReference type="Gene3D" id="3.20.20.70">
    <property type="entry name" value="Aldolase class I"/>
    <property type="match status" value="1"/>
</dbReference>
<dbReference type="Gene3D" id="3.90.25.70">
    <property type="match status" value="1"/>
</dbReference>
<dbReference type="PANTHER" id="PTHR10982">
    <property type="entry name" value="MALONYL COA-ACYL CARRIER PROTEIN TRANSACYLASE"/>
    <property type="match status" value="1"/>
</dbReference>
<evidence type="ECO:0000256" key="4">
    <source>
        <dbReference type="ARBA" id="ARBA00022857"/>
    </source>
</evidence>
<dbReference type="Gene3D" id="3.10.129.10">
    <property type="entry name" value="Hotdog Thioesterase"/>
    <property type="match status" value="1"/>
</dbReference>